<gene>
    <name evidence="1" type="ORF">GGQ66_003058</name>
</gene>
<dbReference type="AlphaFoldDB" id="A0A7W6P326"/>
<comment type="caution">
    <text evidence="1">The sequence shown here is derived from an EMBL/GenBank/DDBJ whole genome shotgun (WGS) entry which is preliminary data.</text>
</comment>
<protein>
    <submittedName>
        <fullName evidence="1">Putative metal-binding protein</fullName>
    </submittedName>
</protein>
<dbReference type="InterPro" id="IPR012863">
    <property type="entry name" value="DUF1636"/>
</dbReference>
<keyword evidence="2" id="KW-1185">Reference proteome</keyword>
<evidence type="ECO:0000313" key="1">
    <source>
        <dbReference type="EMBL" id="MBB4104481.1"/>
    </source>
</evidence>
<evidence type="ECO:0000313" key="2">
    <source>
        <dbReference type="Proteomes" id="UP000584824"/>
    </source>
</evidence>
<sequence length="129" mass="13791">MGEKTGWDADKATLFICKTCRSADGTERLGVSMIARLRENYAGNGTTAIRAVTCLSQCANPCAAALSRPDGFSYVFSGLGAGDLGDLLSGARMLAEDERGLLPFRDRPAALKRTLVARIPPFSHQEDIP</sequence>
<accession>A0A7W6P326</accession>
<dbReference type="Pfam" id="PF07845">
    <property type="entry name" value="DUF1636"/>
    <property type="match status" value="1"/>
</dbReference>
<organism evidence="1 2">
    <name type="scientific">Allorhizobium borbori</name>
    <dbReference type="NCBI Taxonomy" id="485907"/>
    <lineage>
        <taxon>Bacteria</taxon>
        <taxon>Pseudomonadati</taxon>
        <taxon>Pseudomonadota</taxon>
        <taxon>Alphaproteobacteria</taxon>
        <taxon>Hyphomicrobiales</taxon>
        <taxon>Rhizobiaceae</taxon>
        <taxon>Rhizobium/Agrobacterium group</taxon>
        <taxon>Allorhizobium</taxon>
    </lineage>
</organism>
<proteinExistence type="predicted"/>
<dbReference type="Proteomes" id="UP000584824">
    <property type="component" value="Unassembled WGS sequence"/>
</dbReference>
<reference evidence="1 2" key="1">
    <citation type="submission" date="2020-08" db="EMBL/GenBank/DDBJ databases">
        <title>Genomic Encyclopedia of Type Strains, Phase IV (KMG-IV): sequencing the most valuable type-strain genomes for metagenomic binning, comparative biology and taxonomic classification.</title>
        <authorList>
            <person name="Goeker M."/>
        </authorList>
    </citation>
    <scope>NUCLEOTIDE SEQUENCE [LARGE SCALE GENOMIC DNA]</scope>
    <source>
        <strain evidence="1 2">DSM 26385</strain>
    </source>
</reference>
<dbReference type="EMBL" id="JACIDU010000012">
    <property type="protein sequence ID" value="MBB4104481.1"/>
    <property type="molecule type" value="Genomic_DNA"/>
</dbReference>
<name>A0A7W6P326_9HYPH</name>